<dbReference type="GO" id="GO:0046872">
    <property type="term" value="F:metal ion binding"/>
    <property type="evidence" value="ECO:0007669"/>
    <property type="project" value="UniProtKB-KW"/>
</dbReference>
<dbReference type="Gene3D" id="3.20.20.70">
    <property type="entry name" value="Aldolase class I"/>
    <property type="match status" value="1"/>
</dbReference>
<dbReference type="PROSITE" id="PS51918">
    <property type="entry name" value="RADICAL_SAM"/>
    <property type="match status" value="1"/>
</dbReference>
<dbReference type="NCBIfam" id="NF006870">
    <property type="entry name" value="PRK09364.1"/>
    <property type="match status" value="1"/>
</dbReference>
<evidence type="ECO:0000256" key="3">
    <source>
        <dbReference type="ARBA" id="ARBA00012575"/>
    </source>
</evidence>
<dbReference type="EMBL" id="OB792993">
    <property type="protein sequence ID" value="CAD7425617.1"/>
    <property type="molecule type" value="Genomic_DNA"/>
</dbReference>
<dbReference type="InterPro" id="IPR058240">
    <property type="entry name" value="rSAM_sf"/>
</dbReference>
<dbReference type="GO" id="GO:0061799">
    <property type="term" value="F:cyclic pyranopterin monophosphate synthase activity"/>
    <property type="evidence" value="ECO:0007669"/>
    <property type="project" value="UniProtKB-EC"/>
</dbReference>
<dbReference type="InterPro" id="IPR047594">
    <property type="entry name" value="MoaC_bact/euk"/>
</dbReference>
<feature type="domain" description="Radical SAM core" evidence="12">
    <location>
        <begin position="116"/>
        <end position="377"/>
    </location>
</feature>
<dbReference type="InterPro" id="IPR010505">
    <property type="entry name" value="MoaA_twitch"/>
</dbReference>
<dbReference type="GO" id="GO:0006777">
    <property type="term" value="P:Mo-molybdopterin cofactor biosynthetic process"/>
    <property type="evidence" value="ECO:0007669"/>
    <property type="project" value="UniProtKB-KW"/>
</dbReference>
<dbReference type="InterPro" id="IPR050105">
    <property type="entry name" value="MoCo_biosynth_MoaA/MoaC"/>
</dbReference>
<evidence type="ECO:0000256" key="6">
    <source>
        <dbReference type="ARBA" id="ARBA00022741"/>
    </source>
</evidence>
<dbReference type="CDD" id="cd01335">
    <property type="entry name" value="Radical_SAM"/>
    <property type="match status" value="1"/>
</dbReference>
<dbReference type="PANTHER" id="PTHR22960">
    <property type="entry name" value="MOLYBDOPTERIN COFACTOR SYNTHESIS PROTEIN A"/>
    <property type="match status" value="1"/>
</dbReference>
<evidence type="ECO:0000256" key="5">
    <source>
        <dbReference type="ARBA" id="ARBA00022723"/>
    </source>
</evidence>
<comment type="catalytic activity">
    <reaction evidence="1">
        <text>(8S)-3',8-cyclo-7,8-dihydroguanosine 5'-triphosphate = cyclic pyranopterin phosphate + diphosphate</text>
        <dbReference type="Rhea" id="RHEA:49580"/>
        <dbReference type="ChEBI" id="CHEBI:33019"/>
        <dbReference type="ChEBI" id="CHEBI:59648"/>
        <dbReference type="ChEBI" id="CHEBI:131766"/>
        <dbReference type="EC" id="4.6.1.17"/>
    </reaction>
</comment>
<proteinExistence type="inferred from homology"/>
<evidence type="ECO:0000256" key="8">
    <source>
        <dbReference type="ARBA" id="ARBA00023014"/>
    </source>
</evidence>
<dbReference type="EC" id="4.6.1.17" evidence="3"/>
<dbReference type="GO" id="GO:0061798">
    <property type="term" value="F:GTP 3',8'-cyclase activity"/>
    <property type="evidence" value="ECO:0007669"/>
    <property type="project" value="TreeGrafter"/>
</dbReference>
<keyword evidence="4" id="KW-0949">S-adenosyl-L-methionine</keyword>
<keyword evidence="6" id="KW-0547">Nucleotide-binding</keyword>
<evidence type="ECO:0000256" key="4">
    <source>
        <dbReference type="ARBA" id="ARBA00022691"/>
    </source>
</evidence>
<evidence type="ECO:0000256" key="10">
    <source>
        <dbReference type="ARBA" id="ARBA00023150"/>
    </source>
</evidence>
<dbReference type="CDD" id="cd01420">
    <property type="entry name" value="MoaC_PE"/>
    <property type="match status" value="1"/>
</dbReference>
<evidence type="ECO:0000256" key="1">
    <source>
        <dbReference type="ARBA" id="ARBA00001637"/>
    </source>
</evidence>
<dbReference type="InterPro" id="IPR023045">
    <property type="entry name" value="MoaC"/>
</dbReference>
<keyword evidence="9" id="KW-0342">GTP-binding</keyword>
<dbReference type="AlphaFoldDB" id="A0A7R9E1G6"/>
<keyword evidence="11" id="KW-0456">Lyase</keyword>
<evidence type="ECO:0000256" key="2">
    <source>
        <dbReference type="ARBA" id="ARBA00005046"/>
    </source>
</evidence>
<reference evidence="13" key="1">
    <citation type="submission" date="2020-11" db="EMBL/GenBank/DDBJ databases">
        <authorList>
            <person name="Tran Van P."/>
        </authorList>
    </citation>
    <scope>NUCLEOTIDE SEQUENCE</scope>
</reference>
<dbReference type="GO" id="GO:0005525">
    <property type="term" value="F:GTP binding"/>
    <property type="evidence" value="ECO:0007669"/>
    <property type="project" value="UniProtKB-KW"/>
</dbReference>
<dbReference type="Pfam" id="PF04055">
    <property type="entry name" value="Radical_SAM"/>
    <property type="match status" value="1"/>
</dbReference>
<comment type="pathway">
    <text evidence="2">Cofactor biosynthesis; molybdopterin biosynthesis.</text>
</comment>
<keyword evidence="8" id="KW-0411">Iron-sulfur</keyword>
<accession>A0A7R9E1G6</accession>
<dbReference type="HAMAP" id="MF_01224_B">
    <property type="entry name" value="MoaC_B"/>
    <property type="match status" value="1"/>
</dbReference>
<dbReference type="SUPFAM" id="SSF102114">
    <property type="entry name" value="Radical SAM enzymes"/>
    <property type="match status" value="2"/>
</dbReference>
<dbReference type="InterPro" id="IPR036522">
    <property type="entry name" value="MoaC_sf"/>
</dbReference>
<gene>
    <name evidence="13" type="ORF">TMSB3V08_LOCUS2523</name>
</gene>
<evidence type="ECO:0000313" key="13">
    <source>
        <dbReference type="EMBL" id="CAD7425617.1"/>
    </source>
</evidence>
<dbReference type="InterPro" id="IPR002820">
    <property type="entry name" value="Mopterin_CF_biosynth-C_dom"/>
</dbReference>
<organism evidence="13">
    <name type="scientific">Timema monikensis</name>
    <dbReference type="NCBI Taxonomy" id="170555"/>
    <lineage>
        <taxon>Eukaryota</taxon>
        <taxon>Metazoa</taxon>
        <taxon>Ecdysozoa</taxon>
        <taxon>Arthropoda</taxon>
        <taxon>Hexapoda</taxon>
        <taxon>Insecta</taxon>
        <taxon>Pterygota</taxon>
        <taxon>Neoptera</taxon>
        <taxon>Polyneoptera</taxon>
        <taxon>Phasmatodea</taxon>
        <taxon>Timematodea</taxon>
        <taxon>Timematoidea</taxon>
        <taxon>Timematidae</taxon>
        <taxon>Timema</taxon>
    </lineage>
</organism>
<sequence length="664" mass="74031">MNNNPDKHKLLRHLLLGGGEKRCESLSATLSPGHLQCSRRLYIPSELYDASPVIIVVKLSIRGADLWSLAGWMWPAGSRLNSPGYLCVHPLFLDQCHNSPAYPHGDQRPSNSDRHVRPPPQLPTYISLRAMQLKMCPGQYCMPAEGVSLTSKSQLLSTDEVLRLAELFVREGVTKIRLTGGEPTVRKDLVDIIASLKQIKGLETVAMTTNGLVLTRQLVPLQRAGLDILNVSLDTLRPARYEQITRRKGYERVRAGIDLALQLGYSPVKWFGHIKIMETGRVAKKVTDRPRGRPKKRWIDHITSDVVIRNKNFREVNVVLMRNFNDDEICDFVQLTEDRNLDIRFIEYMPFSGNKWDYEKMVPFKEMVDKIQGQWPDFYAMANGPNDTSKAFKVPGFKGQVGFITSMSEHFCGSCNRLRLTADGNLKVCLFGNTEISLRDALRSNCREDDLLAMIGAAVKRKKKQHAGGPCPKTSSPPRWPPSCQLDTTFLQQTYTPLSRHVRTFVQSDKLTHVDDSGSAKMVDVSDKGVTIRTAVAQAVVQVGEKIGRLIRQNELKKGDVLTISQLAGILAAKRTSELIPLCHNISLSSVNLVVKLNDSGTIVLISSEVRCEGKTGVEMEALTAVTVAALTVYDMCKAVSHDIVITDICLLRKDGGRSGTFER</sequence>
<keyword evidence="10" id="KW-0501">Molybdenum cofactor biosynthesis</keyword>
<dbReference type="Gene3D" id="3.30.70.640">
    <property type="entry name" value="Molybdopterin cofactor biosynthesis C (MoaC) domain"/>
    <property type="match status" value="1"/>
</dbReference>
<dbReference type="Pfam" id="PF01967">
    <property type="entry name" value="MoaC"/>
    <property type="match status" value="1"/>
</dbReference>
<name>A0A7R9E1G6_9NEOP</name>
<dbReference type="GO" id="GO:0051539">
    <property type="term" value="F:4 iron, 4 sulfur cluster binding"/>
    <property type="evidence" value="ECO:0007669"/>
    <property type="project" value="UniProtKB-KW"/>
</dbReference>
<evidence type="ECO:0000256" key="11">
    <source>
        <dbReference type="ARBA" id="ARBA00023239"/>
    </source>
</evidence>
<dbReference type="InterPro" id="IPR007197">
    <property type="entry name" value="rSAM"/>
</dbReference>
<dbReference type="InterPro" id="IPR006638">
    <property type="entry name" value="Elp3/MiaA/NifB-like_rSAM"/>
</dbReference>
<evidence type="ECO:0000259" key="12">
    <source>
        <dbReference type="PROSITE" id="PS51918"/>
    </source>
</evidence>
<dbReference type="CDD" id="cd21117">
    <property type="entry name" value="Twitch_MoaA"/>
    <property type="match status" value="1"/>
</dbReference>
<dbReference type="PANTHER" id="PTHR22960:SF0">
    <property type="entry name" value="MOLYBDENUM COFACTOR BIOSYNTHESIS PROTEIN 1"/>
    <property type="match status" value="1"/>
</dbReference>
<dbReference type="UniPathway" id="UPA00344"/>
<dbReference type="InterPro" id="IPR013785">
    <property type="entry name" value="Aldolase_TIM"/>
</dbReference>
<protein>
    <recommendedName>
        <fullName evidence="3">cyclic pyranopterin monophosphate synthase</fullName>
        <ecNumber evidence="3">4.6.1.17</ecNumber>
    </recommendedName>
</protein>
<keyword evidence="7" id="KW-0408">Iron</keyword>
<evidence type="ECO:0000256" key="7">
    <source>
        <dbReference type="ARBA" id="ARBA00023004"/>
    </source>
</evidence>
<dbReference type="SUPFAM" id="SSF55040">
    <property type="entry name" value="Molybdenum cofactor biosynthesis protein C, MoaC"/>
    <property type="match status" value="1"/>
</dbReference>
<keyword evidence="5" id="KW-0479">Metal-binding</keyword>
<dbReference type="Pfam" id="PF06463">
    <property type="entry name" value="Mob_synth_C"/>
    <property type="match status" value="1"/>
</dbReference>
<evidence type="ECO:0000256" key="9">
    <source>
        <dbReference type="ARBA" id="ARBA00023134"/>
    </source>
</evidence>
<dbReference type="SMART" id="SM00729">
    <property type="entry name" value="Elp3"/>
    <property type="match status" value="1"/>
</dbReference>
<dbReference type="NCBIfam" id="TIGR00581">
    <property type="entry name" value="moaC"/>
    <property type="match status" value="1"/>
</dbReference>